<gene>
    <name evidence="4" type="ORF">Q604_UNBC10112G0001</name>
</gene>
<evidence type="ECO:0000313" key="4">
    <source>
        <dbReference type="EMBL" id="ETJ35511.1"/>
    </source>
</evidence>
<dbReference type="SUPFAM" id="SSF143975">
    <property type="entry name" value="IlvD/EDD N-terminal domain-like"/>
    <property type="match status" value="1"/>
</dbReference>
<organism evidence="4">
    <name type="scientific">human gut metagenome</name>
    <dbReference type="NCBI Taxonomy" id="408170"/>
    <lineage>
        <taxon>unclassified sequences</taxon>
        <taxon>metagenomes</taxon>
        <taxon>organismal metagenomes</taxon>
    </lineage>
</organism>
<proteinExistence type="inferred from homology"/>
<feature type="non-terminal residue" evidence="4">
    <location>
        <position position="1"/>
    </location>
</feature>
<protein>
    <submittedName>
        <fullName evidence="4">Dihydroxy-acid dehydratase</fullName>
    </submittedName>
</protein>
<evidence type="ECO:0000259" key="3">
    <source>
        <dbReference type="Pfam" id="PF00920"/>
    </source>
</evidence>
<sequence>SGMYTANTMNCLTEALGMGLPGNGTIPAVYSERLRLAKLAGMQAVEVLKANLRPKDIMTREAFENAVALDMALGGSSNTALHLPAIAHEAGVPLSLDDFDRIAQNTPQLSKLS</sequence>
<feature type="domain" description="Dihydroxy-acid/6-phosphogluconate dehydratase N-terminal" evidence="3">
    <location>
        <begin position="1"/>
        <end position="112"/>
    </location>
</feature>
<dbReference type="EMBL" id="AZMM01010112">
    <property type="protein sequence ID" value="ETJ35511.1"/>
    <property type="molecule type" value="Genomic_DNA"/>
</dbReference>
<keyword evidence="2" id="KW-0456">Lyase</keyword>
<comment type="caution">
    <text evidence="4">The sequence shown here is derived from an EMBL/GenBank/DDBJ whole genome shotgun (WGS) entry which is preliminary data.</text>
</comment>
<dbReference type="InterPro" id="IPR037237">
    <property type="entry name" value="IlvD/EDD_N"/>
</dbReference>
<dbReference type="GO" id="GO:0005829">
    <property type="term" value="C:cytosol"/>
    <property type="evidence" value="ECO:0007669"/>
    <property type="project" value="TreeGrafter"/>
</dbReference>
<evidence type="ECO:0000256" key="2">
    <source>
        <dbReference type="ARBA" id="ARBA00023239"/>
    </source>
</evidence>
<evidence type="ECO:0000256" key="1">
    <source>
        <dbReference type="ARBA" id="ARBA00006486"/>
    </source>
</evidence>
<dbReference type="PANTHER" id="PTHR43661">
    <property type="entry name" value="D-XYLONATE DEHYDRATASE"/>
    <property type="match status" value="1"/>
</dbReference>
<dbReference type="Pfam" id="PF00920">
    <property type="entry name" value="ILVD_EDD_N"/>
    <property type="match status" value="1"/>
</dbReference>
<dbReference type="InterPro" id="IPR000581">
    <property type="entry name" value="ILV_EDD_N"/>
</dbReference>
<feature type="non-terminal residue" evidence="4">
    <location>
        <position position="113"/>
    </location>
</feature>
<dbReference type="PANTHER" id="PTHR43661:SF3">
    <property type="entry name" value="D-XYLONATE DEHYDRATASE YAGF-RELATED"/>
    <property type="match status" value="1"/>
</dbReference>
<comment type="similarity">
    <text evidence="1">Belongs to the IlvD/Edd family.</text>
</comment>
<accession>W1XZD1</accession>
<reference evidence="4" key="1">
    <citation type="submission" date="2013-12" db="EMBL/GenBank/DDBJ databases">
        <title>A Varibaculum cambriense genome reconstructed from a premature infant gut community with otherwise low bacterial novelty that shifts toward anaerobic metabolism during the third week of life.</title>
        <authorList>
            <person name="Brown C.T."/>
            <person name="Sharon I."/>
            <person name="Thomas B.C."/>
            <person name="Castelle C.J."/>
            <person name="Morowitz M.J."/>
            <person name="Banfield J.F."/>
        </authorList>
    </citation>
    <scope>NUCLEOTIDE SEQUENCE</scope>
</reference>
<name>W1XZD1_9ZZZZ</name>
<dbReference type="GO" id="GO:0016836">
    <property type="term" value="F:hydro-lyase activity"/>
    <property type="evidence" value="ECO:0007669"/>
    <property type="project" value="TreeGrafter"/>
</dbReference>
<dbReference type="AlphaFoldDB" id="W1XZD1"/>